<dbReference type="InterPro" id="IPR037523">
    <property type="entry name" value="VOC_core"/>
</dbReference>
<feature type="domain" description="VOC" evidence="1">
    <location>
        <begin position="4"/>
        <end position="111"/>
    </location>
</feature>
<sequence length="114" mass="13185">MFSRIDTIHISVKDLERAREWYRSVLELEEIFHTGQYIVFKVGTGETPITIQEGEIHSSSTRTILFSDALEETRLKLIDRQVKVGEIQTDGGVTYFDFIDLDGNRFEVCHFLSV</sequence>
<keyword evidence="3" id="KW-1185">Reference proteome</keyword>
<dbReference type="RefSeq" id="WP_058297515.1">
    <property type="nucleotide sequence ID" value="NZ_FMAU01000001.1"/>
</dbReference>
<dbReference type="Gene3D" id="3.10.180.10">
    <property type="entry name" value="2,3-Dihydroxybiphenyl 1,2-Dioxygenase, domain 1"/>
    <property type="match status" value="1"/>
</dbReference>
<dbReference type="AlphaFoldDB" id="A0A0V8HL59"/>
<protein>
    <recommendedName>
        <fullName evidence="1">VOC domain-containing protein</fullName>
    </recommendedName>
</protein>
<evidence type="ECO:0000259" key="1">
    <source>
        <dbReference type="PROSITE" id="PS51819"/>
    </source>
</evidence>
<dbReference type="CDD" id="cd06587">
    <property type="entry name" value="VOC"/>
    <property type="match status" value="1"/>
</dbReference>
<reference evidence="3" key="1">
    <citation type="submission" date="2016-08" db="EMBL/GenBank/DDBJ databases">
        <authorList>
            <person name="Varghese N."/>
            <person name="Submissions Spin"/>
        </authorList>
    </citation>
    <scope>NUCLEOTIDE SEQUENCE [LARGE SCALE GENOMIC DNA]</scope>
    <source>
        <strain evidence="3">SGD-1123</strain>
    </source>
</reference>
<dbReference type="InterPro" id="IPR029068">
    <property type="entry name" value="Glyas_Bleomycin-R_OHBP_Dase"/>
</dbReference>
<dbReference type="PROSITE" id="PS51819">
    <property type="entry name" value="VOC"/>
    <property type="match status" value="1"/>
</dbReference>
<dbReference type="Pfam" id="PF00903">
    <property type="entry name" value="Glyoxalase"/>
    <property type="match status" value="1"/>
</dbReference>
<gene>
    <name evidence="2" type="ORF">GA0061094_0670</name>
</gene>
<dbReference type="SUPFAM" id="SSF54593">
    <property type="entry name" value="Glyoxalase/Bleomycin resistance protein/Dihydroxybiphenyl dioxygenase"/>
    <property type="match status" value="1"/>
</dbReference>
<dbReference type="EMBL" id="FMAU01000001">
    <property type="protein sequence ID" value="SCB81238.1"/>
    <property type="molecule type" value="Genomic_DNA"/>
</dbReference>
<accession>A0A0V8HL59</accession>
<evidence type="ECO:0000313" key="2">
    <source>
        <dbReference type="EMBL" id="SCB81238.1"/>
    </source>
</evidence>
<dbReference type="InterPro" id="IPR004360">
    <property type="entry name" value="Glyas_Fos-R_dOase_dom"/>
</dbReference>
<organism evidence="2 3">
    <name type="scientific">[Bacillus] enclensis</name>
    <dbReference type="NCBI Taxonomy" id="1402860"/>
    <lineage>
        <taxon>Bacteria</taxon>
        <taxon>Bacillati</taxon>
        <taxon>Bacillota</taxon>
        <taxon>Bacilli</taxon>
        <taxon>Bacillales</taxon>
        <taxon>Bacillaceae</taxon>
        <taxon>Rossellomorea</taxon>
    </lineage>
</organism>
<evidence type="ECO:0000313" key="3">
    <source>
        <dbReference type="Proteomes" id="UP000181997"/>
    </source>
</evidence>
<name>A0A0V8HL59_9BACI</name>
<dbReference type="Proteomes" id="UP000181997">
    <property type="component" value="Unassembled WGS sequence"/>
</dbReference>
<proteinExistence type="predicted"/>
<dbReference type="OrthoDB" id="2184229at2"/>